<dbReference type="GO" id="GO:0000139">
    <property type="term" value="C:Golgi membrane"/>
    <property type="evidence" value="ECO:0007669"/>
    <property type="project" value="UniProtKB-SubCell"/>
</dbReference>
<evidence type="ECO:0000313" key="11">
    <source>
        <dbReference type="EMBL" id="KAF9062198.1"/>
    </source>
</evidence>
<evidence type="ECO:0000313" key="12">
    <source>
        <dbReference type="Proteomes" id="UP000772434"/>
    </source>
</evidence>
<dbReference type="Gene3D" id="3.90.550.50">
    <property type="match status" value="1"/>
</dbReference>
<dbReference type="PANTHER" id="PTHR11214:SF351">
    <property type="entry name" value="BETA-1,3-GALACTOSYLTRANSFERASE PVG3"/>
    <property type="match status" value="1"/>
</dbReference>
<evidence type="ECO:0000256" key="1">
    <source>
        <dbReference type="ARBA" id="ARBA00004323"/>
    </source>
</evidence>
<evidence type="ECO:0000256" key="5">
    <source>
        <dbReference type="ARBA" id="ARBA00022692"/>
    </source>
</evidence>
<keyword evidence="12" id="KW-1185">Reference proteome</keyword>
<keyword evidence="5" id="KW-0812">Transmembrane</keyword>
<evidence type="ECO:0000256" key="10">
    <source>
        <dbReference type="RuleBase" id="RU363063"/>
    </source>
</evidence>
<comment type="subcellular location">
    <subcellularLocation>
        <location evidence="1 10">Golgi apparatus membrane</location>
        <topology evidence="1 10">Single-pass type II membrane protein</topology>
    </subcellularLocation>
</comment>
<keyword evidence="3 10" id="KW-0328">Glycosyltransferase</keyword>
<accession>A0A9P5PE53</accession>
<evidence type="ECO:0000256" key="2">
    <source>
        <dbReference type="ARBA" id="ARBA00008661"/>
    </source>
</evidence>
<keyword evidence="8 10" id="KW-0333">Golgi apparatus</keyword>
<sequence>MVNPNFRRRVLIVLSSIILLAVLIHLYASDYNFTANKPAWLLAPPPRPLVLRIGIISQPKEFARRQAFRENSLRGVPKNEAIIHHRFLVGYSGEGDEDRRVLEEHLHYGDIIRLDMKESGLRLGEKRWRMLKWASEAHRSTYDYYLMADTDAFFRLGALARRLPYRRPDLDSPQTQDIFIGRMGFHKLHFKPNPFDNETTFEKEDDPWELGEYRGDEWYLYPLGYGVLISSHLVDRLASPEVVLPHHVHYPADDVLVGQWVADFAPGTTIVDDHDGFHDAIKHSWFEDHNKAVDYDSVCVHHVSASEMKKLRDRTEFAGEWED</sequence>
<comment type="similarity">
    <text evidence="2 10">Belongs to the glycosyltransferase 31 family.</text>
</comment>
<gene>
    <name evidence="11" type="ORF">BDP27DRAFT_1394104</name>
</gene>
<keyword evidence="9" id="KW-0472">Membrane</keyword>
<dbReference type="InterPro" id="IPR002659">
    <property type="entry name" value="Glyco_trans_31"/>
</dbReference>
<dbReference type="EC" id="2.4.1.-" evidence="10"/>
<evidence type="ECO:0000256" key="6">
    <source>
        <dbReference type="ARBA" id="ARBA00022968"/>
    </source>
</evidence>
<keyword evidence="6" id="KW-0735">Signal-anchor</keyword>
<reference evidence="11" key="1">
    <citation type="submission" date="2020-11" db="EMBL/GenBank/DDBJ databases">
        <authorList>
            <consortium name="DOE Joint Genome Institute"/>
            <person name="Ahrendt S."/>
            <person name="Riley R."/>
            <person name="Andreopoulos W."/>
            <person name="Labutti K."/>
            <person name="Pangilinan J."/>
            <person name="Ruiz-Duenas F.J."/>
            <person name="Barrasa J.M."/>
            <person name="Sanchez-Garcia M."/>
            <person name="Camarero S."/>
            <person name="Miyauchi S."/>
            <person name="Serrano A."/>
            <person name="Linde D."/>
            <person name="Babiker R."/>
            <person name="Drula E."/>
            <person name="Ayuso-Fernandez I."/>
            <person name="Pacheco R."/>
            <person name="Padilla G."/>
            <person name="Ferreira P."/>
            <person name="Barriuso J."/>
            <person name="Kellner H."/>
            <person name="Castanera R."/>
            <person name="Alfaro M."/>
            <person name="Ramirez L."/>
            <person name="Pisabarro A.G."/>
            <person name="Kuo A."/>
            <person name="Tritt A."/>
            <person name="Lipzen A."/>
            <person name="He G."/>
            <person name="Yan M."/>
            <person name="Ng V."/>
            <person name="Cullen D."/>
            <person name="Martin F."/>
            <person name="Rosso M.-N."/>
            <person name="Henrissat B."/>
            <person name="Hibbett D."/>
            <person name="Martinez A.T."/>
            <person name="Grigoriev I.V."/>
        </authorList>
    </citation>
    <scope>NUCLEOTIDE SEQUENCE</scope>
    <source>
        <strain evidence="11">AH 40177</strain>
    </source>
</reference>
<dbReference type="AlphaFoldDB" id="A0A9P5PE53"/>
<name>A0A9P5PE53_9AGAR</name>
<dbReference type="EMBL" id="JADNRY010000179">
    <property type="protein sequence ID" value="KAF9062198.1"/>
    <property type="molecule type" value="Genomic_DNA"/>
</dbReference>
<comment type="caution">
    <text evidence="11">The sequence shown here is derived from an EMBL/GenBank/DDBJ whole genome shotgun (WGS) entry which is preliminary data.</text>
</comment>
<proteinExistence type="inferred from homology"/>
<evidence type="ECO:0000256" key="4">
    <source>
        <dbReference type="ARBA" id="ARBA00022679"/>
    </source>
</evidence>
<dbReference type="GO" id="GO:0016758">
    <property type="term" value="F:hexosyltransferase activity"/>
    <property type="evidence" value="ECO:0007669"/>
    <property type="project" value="InterPro"/>
</dbReference>
<dbReference type="PANTHER" id="PTHR11214">
    <property type="entry name" value="BETA-1,3-N-ACETYLGLUCOSAMINYLTRANSFERASE"/>
    <property type="match status" value="1"/>
</dbReference>
<evidence type="ECO:0000256" key="8">
    <source>
        <dbReference type="ARBA" id="ARBA00023034"/>
    </source>
</evidence>
<keyword evidence="4" id="KW-0808">Transferase</keyword>
<dbReference type="Proteomes" id="UP000772434">
    <property type="component" value="Unassembled WGS sequence"/>
</dbReference>
<evidence type="ECO:0000256" key="9">
    <source>
        <dbReference type="ARBA" id="ARBA00023136"/>
    </source>
</evidence>
<evidence type="ECO:0000256" key="3">
    <source>
        <dbReference type="ARBA" id="ARBA00022676"/>
    </source>
</evidence>
<dbReference type="OrthoDB" id="3001461at2759"/>
<dbReference type="Pfam" id="PF01762">
    <property type="entry name" value="Galactosyl_T"/>
    <property type="match status" value="1"/>
</dbReference>
<evidence type="ECO:0000256" key="7">
    <source>
        <dbReference type="ARBA" id="ARBA00022989"/>
    </source>
</evidence>
<organism evidence="11 12">
    <name type="scientific">Rhodocollybia butyracea</name>
    <dbReference type="NCBI Taxonomy" id="206335"/>
    <lineage>
        <taxon>Eukaryota</taxon>
        <taxon>Fungi</taxon>
        <taxon>Dikarya</taxon>
        <taxon>Basidiomycota</taxon>
        <taxon>Agaricomycotina</taxon>
        <taxon>Agaricomycetes</taxon>
        <taxon>Agaricomycetidae</taxon>
        <taxon>Agaricales</taxon>
        <taxon>Marasmiineae</taxon>
        <taxon>Omphalotaceae</taxon>
        <taxon>Rhodocollybia</taxon>
    </lineage>
</organism>
<keyword evidence="7" id="KW-1133">Transmembrane helix</keyword>
<protein>
    <recommendedName>
        <fullName evidence="10">Hexosyltransferase</fullName>
        <ecNumber evidence="10">2.4.1.-</ecNumber>
    </recommendedName>
</protein>